<organism evidence="5 6">
    <name type="scientific">Neiella litorisoli</name>
    <dbReference type="NCBI Taxonomy" id="2771431"/>
    <lineage>
        <taxon>Bacteria</taxon>
        <taxon>Pseudomonadati</taxon>
        <taxon>Pseudomonadota</taxon>
        <taxon>Gammaproteobacteria</taxon>
        <taxon>Alteromonadales</taxon>
        <taxon>Echinimonadaceae</taxon>
        <taxon>Neiella</taxon>
    </lineage>
</organism>
<name>A0A8J6UF25_9GAMM</name>
<keyword evidence="2" id="KW-0238">DNA-binding</keyword>
<keyword evidence="6" id="KW-1185">Reference proteome</keyword>
<dbReference type="GO" id="GO:0043565">
    <property type="term" value="F:sequence-specific DNA binding"/>
    <property type="evidence" value="ECO:0007669"/>
    <property type="project" value="InterPro"/>
</dbReference>
<dbReference type="SUPFAM" id="SSF46689">
    <property type="entry name" value="Homeodomain-like"/>
    <property type="match status" value="2"/>
</dbReference>
<dbReference type="EMBL" id="JACXAF010000017">
    <property type="protein sequence ID" value="MBD1390419.1"/>
    <property type="molecule type" value="Genomic_DNA"/>
</dbReference>
<evidence type="ECO:0000313" key="5">
    <source>
        <dbReference type="EMBL" id="MBD1390419.1"/>
    </source>
</evidence>
<keyword evidence="1" id="KW-0805">Transcription regulation</keyword>
<reference evidence="5" key="1">
    <citation type="submission" date="2020-09" db="EMBL/GenBank/DDBJ databases">
        <title>A novel bacterium of genus Neiella, isolated from South China Sea.</title>
        <authorList>
            <person name="Huang H."/>
            <person name="Mo K."/>
            <person name="Hu Y."/>
        </authorList>
    </citation>
    <scope>NUCLEOTIDE SEQUENCE</scope>
    <source>
        <strain evidence="5">HB171785</strain>
    </source>
</reference>
<dbReference type="GO" id="GO:0003700">
    <property type="term" value="F:DNA-binding transcription factor activity"/>
    <property type="evidence" value="ECO:0007669"/>
    <property type="project" value="InterPro"/>
</dbReference>
<proteinExistence type="predicted"/>
<comment type="caution">
    <text evidence="5">The sequence shown here is derived from an EMBL/GenBank/DDBJ whole genome shotgun (WGS) entry which is preliminary data.</text>
</comment>
<dbReference type="Gene3D" id="1.10.10.60">
    <property type="entry name" value="Homeodomain-like"/>
    <property type="match status" value="2"/>
</dbReference>
<dbReference type="Proteomes" id="UP000638014">
    <property type="component" value="Unassembled WGS sequence"/>
</dbReference>
<dbReference type="Pfam" id="PF12833">
    <property type="entry name" value="HTH_18"/>
    <property type="match status" value="1"/>
</dbReference>
<dbReference type="PRINTS" id="PR00032">
    <property type="entry name" value="HTHARAC"/>
</dbReference>
<dbReference type="SMART" id="SM00342">
    <property type="entry name" value="HTH_ARAC"/>
    <property type="match status" value="1"/>
</dbReference>
<gene>
    <name evidence="5" type="ORF">IC617_13340</name>
</gene>
<dbReference type="InterPro" id="IPR037923">
    <property type="entry name" value="HTH-like"/>
</dbReference>
<evidence type="ECO:0000313" key="6">
    <source>
        <dbReference type="Proteomes" id="UP000638014"/>
    </source>
</evidence>
<sequence>MSNVSFENIHLPAVAHFGLRHYQLRPDQCFRVADHFHLMHELMWFRETTATVAIQGRQFQLRANSLLFVPSLMVHRMDTQAVRQDFFLLQYQAALYADLNLLPQHQPMQLPLVMTLSKPDAERMDQLTSWLAEVEDGPQQLPLKQSLMRTLLLFVAQLQHQHNEANATLSADPPTLSKHNKVLPLLQRLESDLKLQVSLDDAASYCGMSRSHFSRTFKALLGQNFKDYLLKRKISAAVGLLVNSELTIAEIAYQCEFTDSAYFCAKFKQQMGQTPRQFRHGVWQANEFSVAD</sequence>
<dbReference type="InterPro" id="IPR009057">
    <property type="entry name" value="Homeodomain-like_sf"/>
</dbReference>
<evidence type="ECO:0000256" key="2">
    <source>
        <dbReference type="ARBA" id="ARBA00023125"/>
    </source>
</evidence>
<dbReference type="InterPro" id="IPR020449">
    <property type="entry name" value="Tscrpt_reg_AraC-type_HTH"/>
</dbReference>
<evidence type="ECO:0000256" key="1">
    <source>
        <dbReference type="ARBA" id="ARBA00023015"/>
    </source>
</evidence>
<dbReference type="RefSeq" id="WP_191145488.1">
    <property type="nucleotide sequence ID" value="NZ_JACXAF010000017.1"/>
</dbReference>
<accession>A0A8J6UF25</accession>
<dbReference type="InterPro" id="IPR018060">
    <property type="entry name" value="HTH_AraC"/>
</dbReference>
<evidence type="ECO:0000256" key="3">
    <source>
        <dbReference type="ARBA" id="ARBA00023163"/>
    </source>
</evidence>
<protein>
    <submittedName>
        <fullName evidence="5">Helix-turn-helix transcriptional regulator</fullName>
    </submittedName>
</protein>
<dbReference type="AlphaFoldDB" id="A0A8J6UF25"/>
<dbReference type="PANTHER" id="PTHR43280">
    <property type="entry name" value="ARAC-FAMILY TRANSCRIPTIONAL REGULATOR"/>
    <property type="match status" value="1"/>
</dbReference>
<dbReference type="SUPFAM" id="SSF51215">
    <property type="entry name" value="Regulatory protein AraC"/>
    <property type="match status" value="1"/>
</dbReference>
<evidence type="ECO:0000259" key="4">
    <source>
        <dbReference type="PROSITE" id="PS01124"/>
    </source>
</evidence>
<dbReference type="PANTHER" id="PTHR43280:SF2">
    <property type="entry name" value="HTH-TYPE TRANSCRIPTIONAL REGULATOR EXSA"/>
    <property type="match status" value="1"/>
</dbReference>
<feature type="domain" description="HTH araC/xylS-type" evidence="4">
    <location>
        <begin position="183"/>
        <end position="281"/>
    </location>
</feature>
<dbReference type="PROSITE" id="PS01124">
    <property type="entry name" value="HTH_ARAC_FAMILY_2"/>
    <property type="match status" value="1"/>
</dbReference>
<keyword evidence="3" id="KW-0804">Transcription</keyword>